<comment type="subcellular location">
    <subcellularLocation>
        <location evidence="2">Gas vesicle</location>
    </subcellularLocation>
</comment>
<gene>
    <name evidence="5" type="ORF">FGD71_045830</name>
</gene>
<dbReference type="PANTHER" id="PTHR36852:SF1">
    <property type="entry name" value="PROTEIN GVPL 2"/>
    <property type="match status" value="1"/>
</dbReference>
<dbReference type="PANTHER" id="PTHR36852">
    <property type="entry name" value="PROTEIN GVPL 2"/>
    <property type="match status" value="1"/>
</dbReference>
<name>A0A505D4M1_9ACTN</name>
<protein>
    <submittedName>
        <fullName evidence="5">Gas vesicle protein</fullName>
    </submittedName>
</protein>
<comment type="caution">
    <text evidence="5">The sequence shown here is derived from an EMBL/GenBank/DDBJ whole genome shotgun (WGS) entry which is preliminary data.</text>
</comment>
<evidence type="ECO:0000256" key="2">
    <source>
        <dbReference type="ARBA" id="ARBA00035108"/>
    </source>
</evidence>
<accession>A0A505D4M1</accession>
<dbReference type="Pfam" id="PF06386">
    <property type="entry name" value="GvpL_GvpF"/>
    <property type="match status" value="1"/>
</dbReference>
<reference evidence="5 6" key="1">
    <citation type="submission" date="2019-06" db="EMBL/GenBank/DDBJ databases">
        <title>Streptomyces sporangiiformans sp. nov., a novel actinomycete isolated from soil in Mount Song.</title>
        <authorList>
            <person name="Han L."/>
        </authorList>
    </citation>
    <scope>NUCLEOTIDE SEQUENCE [LARGE SCALE GENOMIC DNA]</scope>
    <source>
        <strain evidence="5 6">NEAU-SSA 1</strain>
    </source>
</reference>
<feature type="region of interest" description="Disordered" evidence="4">
    <location>
        <begin position="149"/>
        <end position="168"/>
    </location>
</feature>
<evidence type="ECO:0000313" key="6">
    <source>
        <dbReference type="Proteomes" id="UP000317378"/>
    </source>
</evidence>
<evidence type="ECO:0000313" key="5">
    <source>
        <dbReference type="EMBL" id="TPQ15678.1"/>
    </source>
</evidence>
<keyword evidence="6" id="KW-1185">Reference proteome</keyword>
<dbReference type="EMBL" id="VCHX02000350">
    <property type="protein sequence ID" value="TPQ15678.1"/>
    <property type="molecule type" value="Genomic_DNA"/>
</dbReference>
<dbReference type="Proteomes" id="UP000317378">
    <property type="component" value="Unassembled WGS sequence"/>
</dbReference>
<dbReference type="AlphaFoldDB" id="A0A505D4M1"/>
<keyword evidence="1" id="KW-0304">Gas vesicle</keyword>
<sequence length="280" mass="29487">MDAVNTTGRTGSTGTDIVYAYAILRRTSEAAEAVAGLRGVAGEPIRLLESSELAAAVGPVPAADFDEGPLKAHLEDLGWLESTARAHHAVVAALAGLGATVLPLRLATVYLDDDRVRQTLDARRDDFLPLLDRLTGHVELGVKVYAAPDAASPDPRPDPDPAAVPAADLNPGRAYLAGRRRMRRTAEDAWQAAGRAAARLTETAGRLAVDHVAHRPQRGDLAGRAPGTNVSNDTYLVPADRVDEFRTGVLAAAEGLPGVHVEVTGPWAPYSFALPAEPAR</sequence>
<dbReference type="GO" id="GO:0031411">
    <property type="term" value="C:gas vesicle"/>
    <property type="evidence" value="ECO:0007669"/>
    <property type="project" value="UniProtKB-SubCell"/>
</dbReference>
<comment type="similarity">
    <text evidence="3">Belongs to the gas vesicle GvpF/GvpL family.</text>
</comment>
<evidence type="ECO:0000256" key="4">
    <source>
        <dbReference type="SAM" id="MobiDB-lite"/>
    </source>
</evidence>
<evidence type="ECO:0000256" key="1">
    <source>
        <dbReference type="ARBA" id="ARBA00022987"/>
    </source>
</evidence>
<dbReference type="InterPro" id="IPR009430">
    <property type="entry name" value="GvpL/GvpF"/>
</dbReference>
<dbReference type="OrthoDB" id="146444at2"/>
<evidence type="ECO:0000256" key="3">
    <source>
        <dbReference type="ARBA" id="ARBA00035643"/>
    </source>
</evidence>
<organism evidence="5 6">
    <name type="scientific">Streptomyces sporangiiformans</name>
    <dbReference type="NCBI Taxonomy" id="2315329"/>
    <lineage>
        <taxon>Bacteria</taxon>
        <taxon>Bacillati</taxon>
        <taxon>Actinomycetota</taxon>
        <taxon>Actinomycetes</taxon>
        <taxon>Kitasatosporales</taxon>
        <taxon>Streptomycetaceae</taxon>
        <taxon>Streptomyces</taxon>
    </lineage>
</organism>
<proteinExistence type="inferred from homology"/>
<dbReference type="GO" id="GO:0031412">
    <property type="term" value="P:gas vesicle organization"/>
    <property type="evidence" value="ECO:0007669"/>
    <property type="project" value="InterPro"/>
</dbReference>